<keyword evidence="2" id="KW-1185">Reference proteome</keyword>
<dbReference type="Proteomes" id="UP001519460">
    <property type="component" value="Unassembled WGS sequence"/>
</dbReference>
<reference evidence="1 2" key="1">
    <citation type="journal article" date="2023" name="Sci. Data">
        <title>Genome assembly of the Korean intertidal mud-creeper Batillaria attramentaria.</title>
        <authorList>
            <person name="Patra A.K."/>
            <person name="Ho P.T."/>
            <person name="Jun S."/>
            <person name="Lee S.J."/>
            <person name="Kim Y."/>
            <person name="Won Y.J."/>
        </authorList>
    </citation>
    <scope>NUCLEOTIDE SEQUENCE [LARGE SCALE GENOMIC DNA]</scope>
    <source>
        <strain evidence="1">Wonlab-2016</strain>
    </source>
</reference>
<proteinExistence type="predicted"/>
<feature type="non-terminal residue" evidence="1">
    <location>
        <position position="112"/>
    </location>
</feature>
<protein>
    <submittedName>
        <fullName evidence="1">Uncharacterized protein</fullName>
    </submittedName>
</protein>
<accession>A0ABD0M7S2</accession>
<dbReference type="EMBL" id="JACVVK020000003">
    <property type="protein sequence ID" value="KAK7507980.1"/>
    <property type="molecule type" value="Genomic_DNA"/>
</dbReference>
<name>A0ABD0M7S2_9CAEN</name>
<gene>
    <name evidence="1" type="ORF">BaRGS_00000945</name>
</gene>
<evidence type="ECO:0000313" key="1">
    <source>
        <dbReference type="EMBL" id="KAK7507980.1"/>
    </source>
</evidence>
<dbReference type="AlphaFoldDB" id="A0ABD0M7S2"/>
<feature type="non-terminal residue" evidence="1">
    <location>
        <position position="1"/>
    </location>
</feature>
<organism evidence="1 2">
    <name type="scientific">Batillaria attramentaria</name>
    <dbReference type="NCBI Taxonomy" id="370345"/>
    <lineage>
        <taxon>Eukaryota</taxon>
        <taxon>Metazoa</taxon>
        <taxon>Spiralia</taxon>
        <taxon>Lophotrochozoa</taxon>
        <taxon>Mollusca</taxon>
        <taxon>Gastropoda</taxon>
        <taxon>Caenogastropoda</taxon>
        <taxon>Sorbeoconcha</taxon>
        <taxon>Cerithioidea</taxon>
        <taxon>Batillariidae</taxon>
        <taxon>Batillaria</taxon>
    </lineage>
</organism>
<sequence>ETVVSEGPKELTFSDWRLEFRMHAGSWQEVLKFSRYRSQGRRKVDWSSSWDEGQEAQDLRFVVPFQLSSHGRFLALSPPWSPKTATPRCLTTDNGGSWFLLLFVRVCCLLRR</sequence>
<comment type="caution">
    <text evidence="1">The sequence shown here is derived from an EMBL/GenBank/DDBJ whole genome shotgun (WGS) entry which is preliminary data.</text>
</comment>
<evidence type="ECO:0000313" key="2">
    <source>
        <dbReference type="Proteomes" id="UP001519460"/>
    </source>
</evidence>